<comment type="subcellular location">
    <subcellularLocation>
        <location evidence="6 7">Cytoplasm</location>
    </subcellularLocation>
</comment>
<reference evidence="8 9" key="1">
    <citation type="journal article" date="2018" name="Nat. Biotechnol.">
        <title>A standardized bacterial taxonomy based on genome phylogeny substantially revises the tree of life.</title>
        <authorList>
            <person name="Parks D.H."/>
            <person name="Chuvochina M."/>
            <person name="Waite D.W."/>
            <person name="Rinke C."/>
            <person name="Skarshewski A."/>
            <person name="Chaumeil P.A."/>
            <person name="Hugenholtz P."/>
        </authorList>
    </citation>
    <scope>NUCLEOTIDE SEQUENCE [LARGE SCALE GENOMIC DNA]</scope>
    <source>
        <strain evidence="8">UBA8672</strain>
    </source>
</reference>
<dbReference type="PROSITE" id="PS00954">
    <property type="entry name" value="IGP_DEHYDRATASE_1"/>
    <property type="match status" value="1"/>
</dbReference>
<dbReference type="UniPathway" id="UPA00031">
    <property type="reaction ID" value="UER00011"/>
</dbReference>
<dbReference type="InterPro" id="IPR020565">
    <property type="entry name" value="ImidazoleglycerP_deHydtase_CS"/>
</dbReference>
<comment type="similarity">
    <text evidence="6 7">Belongs to the imidazoleglycerol-phosphate dehydratase family.</text>
</comment>
<keyword evidence="4 6" id="KW-0368">Histidine biosynthesis</keyword>
<dbReference type="GO" id="GO:0000105">
    <property type="term" value="P:L-histidine biosynthetic process"/>
    <property type="evidence" value="ECO:0007669"/>
    <property type="project" value="UniProtKB-UniRule"/>
</dbReference>
<dbReference type="NCBIfam" id="NF002114">
    <property type="entry name" value="PRK00951.2-4"/>
    <property type="match status" value="1"/>
</dbReference>
<dbReference type="InterPro" id="IPR020568">
    <property type="entry name" value="Ribosomal_Su5_D2-typ_SF"/>
</dbReference>
<comment type="caution">
    <text evidence="8">The sequence shown here is derived from an EMBL/GenBank/DDBJ whole genome shotgun (WGS) entry which is preliminary data.</text>
</comment>
<organism evidence="8 9">
    <name type="scientific">Flexistipes sinusarabici</name>
    <dbReference type="NCBI Taxonomy" id="2352"/>
    <lineage>
        <taxon>Bacteria</taxon>
        <taxon>Pseudomonadati</taxon>
        <taxon>Deferribacterota</taxon>
        <taxon>Deferribacteres</taxon>
        <taxon>Deferribacterales</taxon>
        <taxon>Flexistipitaceae</taxon>
        <taxon>Flexistipes</taxon>
    </lineage>
</organism>
<accession>A0A3D5QB90</accession>
<evidence type="ECO:0000256" key="4">
    <source>
        <dbReference type="ARBA" id="ARBA00023102"/>
    </source>
</evidence>
<evidence type="ECO:0000256" key="5">
    <source>
        <dbReference type="ARBA" id="ARBA00023239"/>
    </source>
</evidence>
<dbReference type="Pfam" id="PF00475">
    <property type="entry name" value="IGPD"/>
    <property type="match status" value="1"/>
</dbReference>
<dbReference type="EMBL" id="DPPF01000094">
    <property type="protein sequence ID" value="HCW92978.1"/>
    <property type="molecule type" value="Genomic_DNA"/>
</dbReference>
<gene>
    <name evidence="6" type="primary">hisB</name>
    <name evidence="8" type="ORF">DHM44_04775</name>
</gene>
<dbReference type="CDD" id="cd07914">
    <property type="entry name" value="IGPD"/>
    <property type="match status" value="1"/>
</dbReference>
<dbReference type="EC" id="4.2.1.19" evidence="6 7"/>
<keyword evidence="5 6" id="KW-0456">Lyase</keyword>
<dbReference type="OMA" id="GIPFFDH"/>
<keyword evidence="3 6" id="KW-0028">Amino-acid biosynthesis</keyword>
<dbReference type="InterPro" id="IPR000807">
    <property type="entry name" value="ImidazoleglycerolP_deHydtase"/>
</dbReference>
<dbReference type="InterPro" id="IPR038494">
    <property type="entry name" value="IGPD_sf"/>
</dbReference>
<dbReference type="HAMAP" id="MF_00076">
    <property type="entry name" value="HisB"/>
    <property type="match status" value="1"/>
</dbReference>
<evidence type="ECO:0000256" key="3">
    <source>
        <dbReference type="ARBA" id="ARBA00022605"/>
    </source>
</evidence>
<dbReference type="NCBIfam" id="NF002111">
    <property type="entry name" value="PRK00951.2-1"/>
    <property type="match status" value="1"/>
</dbReference>
<evidence type="ECO:0000313" key="9">
    <source>
        <dbReference type="Proteomes" id="UP000262325"/>
    </source>
</evidence>
<evidence type="ECO:0000256" key="1">
    <source>
        <dbReference type="ARBA" id="ARBA00005047"/>
    </source>
</evidence>
<dbReference type="PANTHER" id="PTHR23133:SF2">
    <property type="entry name" value="IMIDAZOLEGLYCEROL-PHOSPHATE DEHYDRATASE"/>
    <property type="match status" value="1"/>
</dbReference>
<evidence type="ECO:0000256" key="6">
    <source>
        <dbReference type="HAMAP-Rule" id="MF_00076"/>
    </source>
</evidence>
<dbReference type="Proteomes" id="UP000262325">
    <property type="component" value="Unassembled WGS sequence"/>
</dbReference>
<dbReference type="GO" id="GO:0004424">
    <property type="term" value="F:imidazoleglycerol-phosphate dehydratase activity"/>
    <property type="evidence" value="ECO:0007669"/>
    <property type="project" value="UniProtKB-UniRule"/>
</dbReference>
<dbReference type="FunFam" id="3.30.230.40:FF:000003">
    <property type="entry name" value="Imidazoleglycerol-phosphate dehydratase HisB"/>
    <property type="match status" value="1"/>
</dbReference>
<dbReference type="SUPFAM" id="SSF54211">
    <property type="entry name" value="Ribosomal protein S5 domain 2-like"/>
    <property type="match status" value="2"/>
</dbReference>
<evidence type="ECO:0000256" key="2">
    <source>
        <dbReference type="ARBA" id="ARBA00016664"/>
    </source>
</evidence>
<evidence type="ECO:0000313" key="8">
    <source>
        <dbReference type="EMBL" id="HCW92978.1"/>
    </source>
</evidence>
<comment type="pathway">
    <text evidence="1 6 7">Amino-acid biosynthesis; L-histidine biosynthesis; L-histidine from 5-phospho-alpha-D-ribose 1-diphosphate: step 6/9.</text>
</comment>
<dbReference type="GO" id="GO:0005737">
    <property type="term" value="C:cytoplasm"/>
    <property type="evidence" value="ECO:0007669"/>
    <property type="project" value="UniProtKB-SubCell"/>
</dbReference>
<dbReference type="AlphaFoldDB" id="A0A3D5QB90"/>
<dbReference type="RefSeq" id="WP_013887202.1">
    <property type="nucleotide sequence ID" value="NZ_JAAZVV010000009.1"/>
</dbReference>
<keyword evidence="6" id="KW-0963">Cytoplasm</keyword>
<protein>
    <recommendedName>
        <fullName evidence="2 6">Imidazoleglycerol-phosphate dehydratase</fullName>
        <shortName evidence="6">IGPD</shortName>
        <ecNumber evidence="6 7">4.2.1.19</ecNumber>
    </recommendedName>
</protein>
<proteinExistence type="inferred from homology"/>
<sequence>MSDRIAAKERKTAETNIYIKLNLDGNGSSEINTGSGFFDHMLELFAKHSGFDLKVAAEGDIHVDLHHLVEDAGIVMGSTLKEALGEKKGIERYGFFMLPMDETLVETAIDLGGRSFLNFDVQFSQDEVGGFDTELIEEFLRAFASNGLFNLHVILRYGSNTHHIAEAVFKSLARSLRTAVRQSGGGIPSTKGVV</sequence>
<dbReference type="PROSITE" id="PS00955">
    <property type="entry name" value="IGP_DEHYDRATASE_2"/>
    <property type="match status" value="1"/>
</dbReference>
<dbReference type="FunFam" id="3.30.230.40:FF:000001">
    <property type="entry name" value="Imidazoleglycerol-phosphate dehydratase HisB"/>
    <property type="match status" value="1"/>
</dbReference>
<name>A0A3D5QB90_FLESI</name>
<comment type="catalytic activity">
    <reaction evidence="6 7">
        <text>D-erythro-1-(imidazol-4-yl)glycerol 3-phosphate = 3-(imidazol-4-yl)-2-oxopropyl phosphate + H2O</text>
        <dbReference type="Rhea" id="RHEA:11040"/>
        <dbReference type="ChEBI" id="CHEBI:15377"/>
        <dbReference type="ChEBI" id="CHEBI:57766"/>
        <dbReference type="ChEBI" id="CHEBI:58278"/>
        <dbReference type="EC" id="4.2.1.19"/>
    </reaction>
</comment>
<dbReference type="Gene3D" id="3.30.230.40">
    <property type="entry name" value="Imidazole glycerol phosphate dehydratase, domain 1"/>
    <property type="match status" value="2"/>
</dbReference>
<dbReference type="PANTHER" id="PTHR23133">
    <property type="entry name" value="IMIDAZOLEGLYCEROL-PHOSPHATE DEHYDRATASE HIS7"/>
    <property type="match status" value="1"/>
</dbReference>
<evidence type="ECO:0000256" key="7">
    <source>
        <dbReference type="RuleBase" id="RU000599"/>
    </source>
</evidence>